<comment type="function">
    <text evidence="6">Catalyzes the transfer of a ribosyl phosphate group from 5-phosphoribose 1-diphosphate to orotate, leading to the formation of orotidine monophosphate (OMP).</text>
</comment>
<feature type="binding site" description="in other chain" evidence="6">
    <location>
        <position position="23"/>
    </location>
    <ligand>
        <name>5-phospho-alpha-D-ribose 1-diphosphate</name>
        <dbReference type="ChEBI" id="CHEBI:58017"/>
        <note>ligand shared between dimeric partners</note>
    </ligand>
</feature>
<accession>E5XT51</accession>
<dbReference type="NCBIfam" id="TIGR00336">
    <property type="entry name" value="pyrE"/>
    <property type="match status" value="1"/>
</dbReference>
<dbReference type="Proteomes" id="UP000004816">
    <property type="component" value="Unassembled WGS sequence"/>
</dbReference>
<dbReference type="GO" id="GO:0000287">
    <property type="term" value="F:magnesium ion binding"/>
    <property type="evidence" value="ECO:0007669"/>
    <property type="project" value="UniProtKB-UniRule"/>
</dbReference>
<keyword evidence="9" id="KW-1185">Reference proteome</keyword>
<dbReference type="InterPro" id="IPR004467">
    <property type="entry name" value="Or_phspho_trans_dom"/>
</dbReference>
<dbReference type="EC" id="2.4.2.10" evidence="2 6"/>
<evidence type="ECO:0000256" key="6">
    <source>
        <dbReference type="HAMAP-Rule" id="MF_01208"/>
    </source>
</evidence>
<dbReference type="HAMAP" id="MF_01208">
    <property type="entry name" value="PyrE"/>
    <property type="match status" value="1"/>
</dbReference>
<evidence type="ECO:0000256" key="2">
    <source>
        <dbReference type="ARBA" id="ARBA00011971"/>
    </source>
</evidence>
<dbReference type="CDD" id="cd06223">
    <property type="entry name" value="PRTases_typeI"/>
    <property type="match status" value="1"/>
</dbReference>
<feature type="binding site" evidence="6">
    <location>
        <position position="146"/>
    </location>
    <ligand>
        <name>orotate</name>
        <dbReference type="ChEBI" id="CHEBI:30839"/>
    </ligand>
</feature>
<comment type="catalytic activity">
    <reaction evidence="6">
        <text>orotidine 5'-phosphate + diphosphate = orotate + 5-phospho-alpha-D-ribose 1-diphosphate</text>
        <dbReference type="Rhea" id="RHEA:10380"/>
        <dbReference type="ChEBI" id="CHEBI:30839"/>
        <dbReference type="ChEBI" id="CHEBI:33019"/>
        <dbReference type="ChEBI" id="CHEBI:57538"/>
        <dbReference type="ChEBI" id="CHEBI:58017"/>
        <dbReference type="EC" id="2.4.2.10"/>
    </reaction>
</comment>
<dbReference type="InterPro" id="IPR000836">
    <property type="entry name" value="PRTase_dom"/>
</dbReference>
<evidence type="ECO:0000313" key="8">
    <source>
        <dbReference type="EMBL" id="EFV12462.2"/>
    </source>
</evidence>
<proteinExistence type="inferred from homology"/>
<dbReference type="GO" id="GO:0004588">
    <property type="term" value="F:orotate phosphoribosyltransferase activity"/>
    <property type="evidence" value="ECO:0007669"/>
    <property type="project" value="UniProtKB-UniRule"/>
</dbReference>
<dbReference type="GO" id="GO:0044205">
    <property type="term" value="P:'de novo' UMP biosynthetic process"/>
    <property type="evidence" value="ECO:0007669"/>
    <property type="project" value="UniProtKB-UniRule"/>
</dbReference>
<name>E5XT51_SEGRC</name>
<dbReference type="InterPro" id="IPR023031">
    <property type="entry name" value="OPRT"/>
</dbReference>
<keyword evidence="3 6" id="KW-0328">Glycosyltransferase</keyword>
<feature type="binding site" description="in other chain" evidence="6">
    <location>
        <begin position="114"/>
        <end position="122"/>
    </location>
    <ligand>
        <name>5-phospho-alpha-D-ribose 1-diphosphate</name>
        <dbReference type="ChEBI" id="CHEBI:58017"/>
        <note>ligand shared between dimeric partners</note>
    </ligand>
</feature>
<comment type="caution">
    <text evidence="6">Lacks conserved residue(s) required for the propagation of feature annotation.</text>
</comment>
<evidence type="ECO:0000259" key="7">
    <source>
        <dbReference type="Pfam" id="PF00156"/>
    </source>
</evidence>
<sequence>MDRCALAAEVDAVCRLTGEFRLRSGERSNEYFDKYLFESDPMLLRRVCEAMVPLIPSDADLLGGLELGGVPLAVVLGQLTGLPTLFVRKEAKAYGTCRLAEGADIAGRAVTLVEDVVTTGGAVRAAASVLRRSGAEVSHVVCAIDRRNGTRGVLDDAQIAVLAVLTKGDLDDARAKPGPSGAIMPDRIGLE</sequence>
<evidence type="ECO:0000256" key="1">
    <source>
        <dbReference type="ARBA" id="ARBA00004889"/>
    </source>
</evidence>
<dbReference type="HOGENOM" id="CLU_074878_2_0_11"/>
<keyword evidence="4 6" id="KW-0808">Transferase</keyword>
<dbReference type="OrthoDB" id="9779060at2"/>
<protein>
    <recommendedName>
        <fullName evidence="2 6">Orotate phosphoribosyltransferase</fullName>
        <shortName evidence="6">OPRT</shortName>
        <shortName evidence="6">OPRTase</shortName>
        <ecNumber evidence="2 6">2.4.2.10</ecNumber>
    </recommendedName>
</protein>
<keyword evidence="5 6" id="KW-0665">Pyrimidine biosynthesis</keyword>
<dbReference type="UniPathway" id="UPA00070">
    <property type="reaction ID" value="UER00119"/>
</dbReference>
<gene>
    <name evidence="6" type="primary">pyrE</name>
    <name evidence="8" type="ORF">HMPREF9336_02673</name>
</gene>
<feature type="binding site" description="in other chain" evidence="6">
    <location>
        <position position="89"/>
    </location>
    <ligand>
        <name>5-phospho-alpha-D-ribose 1-diphosphate</name>
        <dbReference type="ChEBI" id="CHEBI:58017"/>
        <note>ligand shared between dimeric partners</note>
    </ligand>
</feature>
<dbReference type="STRING" id="679197.HMPREF9336_02673"/>
<evidence type="ECO:0000256" key="5">
    <source>
        <dbReference type="ARBA" id="ARBA00022975"/>
    </source>
</evidence>
<evidence type="ECO:0000313" key="9">
    <source>
        <dbReference type="Proteomes" id="UP000004816"/>
    </source>
</evidence>
<reference evidence="8 9" key="1">
    <citation type="journal article" date="2011" name="Stand. Genomic Sci.">
        <title>High quality draft genome sequence of Segniliparus rugosus CDC 945(T)= (ATCC BAA-974(T)).</title>
        <authorList>
            <person name="Earl A.M."/>
            <person name="Desjardins C.A."/>
            <person name="Fitzgerald M.G."/>
            <person name="Arachchi H.M."/>
            <person name="Zeng Q."/>
            <person name="Mehta T."/>
            <person name="Griggs A."/>
            <person name="Birren B.W."/>
            <person name="Toney N.C."/>
            <person name="Carr J."/>
            <person name="Posey J."/>
            <person name="Butler W.R."/>
        </authorList>
    </citation>
    <scope>NUCLEOTIDE SEQUENCE [LARGE SCALE GENOMIC DNA]</scope>
    <source>
        <strain evidence="9">ATCC BAA-974 / DSM 45345 / CCUG 50838 / CIP 108380 / JCM 13579 / CDC 945</strain>
    </source>
</reference>
<dbReference type="RefSeq" id="WP_021030413.1">
    <property type="nucleotide sequence ID" value="NZ_KI391953.1"/>
</dbReference>
<feature type="domain" description="Phosphoribosyltransferase" evidence="7">
    <location>
        <begin position="64"/>
        <end position="151"/>
    </location>
</feature>
<dbReference type="PANTHER" id="PTHR19278:SF9">
    <property type="entry name" value="URIDINE 5'-MONOPHOSPHATE SYNTHASE"/>
    <property type="match status" value="1"/>
</dbReference>
<dbReference type="EMBL" id="ACZI02000002">
    <property type="protein sequence ID" value="EFV12462.2"/>
    <property type="molecule type" value="Genomic_DNA"/>
</dbReference>
<dbReference type="eggNOG" id="COG0461">
    <property type="taxonomic scope" value="Bacteria"/>
</dbReference>
<comment type="pathway">
    <text evidence="1 6">Pyrimidine metabolism; UMP biosynthesis via de novo pathway; UMP from orotate: step 1/2.</text>
</comment>
<dbReference type="Gene3D" id="3.40.50.2020">
    <property type="match status" value="1"/>
</dbReference>
<dbReference type="PANTHER" id="PTHR19278">
    <property type="entry name" value="OROTATE PHOSPHORIBOSYLTRANSFERASE"/>
    <property type="match status" value="1"/>
</dbReference>
<evidence type="ECO:0000256" key="3">
    <source>
        <dbReference type="ARBA" id="ARBA00022676"/>
    </source>
</evidence>
<dbReference type="AlphaFoldDB" id="E5XT51"/>
<feature type="binding site" evidence="6">
    <location>
        <position position="88"/>
    </location>
    <ligand>
        <name>5-phospho-alpha-D-ribose 1-diphosphate</name>
        <dbReference type="ChEBI" id="CHEBI:58017"/>
        <note>ligand shared between dimeric partners</note>
    </ligand>
</feature>
<comment type="subunit">
    <text evidence="6">Homodimer.</text>
</comment>
<organism evidence="8 9">
    <name type="scientific">Segniliparus rugosus (strain ATCC BAA-974 / DSM 45345 / CCUG 50838 / CIP 108380 / JCM 13579 / CDC 945)</name>
    <dbReference type="NCBI Taxonomy" id="679197"/>
    <lineage>
        <taxon>Bacteria</taxon>
        <taxon>Bacillati</taxon>
        <taxon>Actinomycetota</taxon>
        <taxon>Actinomycetes</taxon>
        <taxon>Mycobacteriales</taxon>
        <taxon>Segniliparaceae</taxon>
        <taxon>Segniliparus</taxon>
    </lineage>
</organism>
<feature type="binding site" evidence="6">
    <location>
        <position position="92"/>
    </location>
    <ligand>
        <name>5-phospho-alpha-D-ribose 1-diphosphate</name>
        <dbReference type="ChEBI" id="CHEBI:58017"/>
        <note>ligand shared between dimeric partners</note>
    </ligand>
</feature>
<comment type="caution">
    <text evidence="8">The sequence shown here is derived from an EMBL/GenBank/DDBJ whole genome shotgun (WGS) entry which is preliminary data.</text>
</comment>
<dbReference type="SUPFAM" id="SSF53271">
    <property type="entry name" value="PRTase-like"/>
    <property type="match status" value="1"/>
</dbReference>
<evidence type="ECO:0000256" key="4">
    <source>
        <dbReference type="ARBA" id="ARBA00022679"/>
    </source>
</evidence>
<dbReference type="GO" id="GO:0019856">
    <property type="term" value="P:pyrimidine nucleobase biosynthetic process"/>
    <property type="evidence" value="ECO:0007669"/>
    <property type="project" value="TreeGrafter"/>
</dbReference>
<comment type="similarity">
    <text evidence="6">Belongs to the purine/pyrimidine phosphoribosyltransferase family. PyrE subfamily.</text>
</comment>
<comment type="cofactor">
    <cofactor evidence="6">
        <name>Mg(2+)</name>
        <dbReference type="ChEBI" id="CHEBI:18420"/>
    </cofactor>
</comment>
<dbReference type="InterPro" id="IPR029057">
    <property type="entry name" value="PRTase-like"/>
</dbReference>
<keyword evidence="6" id="KW-0460">Magnesium</keyword>
<dbReference type="Pfam" id="PF00156">
    <property type="entry name" value="Pribosyltran"/>
    <property type="match status" value="1"/>
</dbReference>
<feature type="binding site" evidence="6">
    <location>
        <position position="118"/>
    </location>
    <ligand>
        <name>orotate</name>
        <dbReference type="ChEBI" id="CHEBI:30839"/>
    </ligand>
</feature>